<gene>
    <name evidence="13" type="ORF">M992_1251</name>
</gene>
<dbReference type="GO" id="GO:0016301">
    <property type="term" value="F:kinase activity"/>
    <property type="evidence" value="ECO:0007669"/>
    <property type="project" value="UniProtKB-KW"/>
</dbReference>
<keyword evidence="6" id="KW-0597">Phosphoprotein</keyword>
<dbReference type="EMBL" id="LGAA01000011">
    <property type="protein sequence ID" value="KPD03374.1"/>
    <property type="molecule type" value="Genomic_DNA"/>
</dbReference>
<evidence type="ECO:0000256" key="10">
    <source>
        <dbReference type="ARBA" id="ARBA00022777"/>
    </source>
</evidence>
<accession>A0A0N0ZAS5</accession>
<dbReference type="Pfam" id="PF00359">
    <property type="entry name" value="PTS_EIIA_2"/>
    <property type="match status" value="1"/>
</dbReference>
<dbReference type="NCBIfam" id="NF008319">
    <property type="entry name" value="PRK11109.1"/>
    <property type="match status" value="1"/>
</dbReference>
<dbReference type="PANTHER" id="PTHR30181:SF3">
    <property type="entry name" value="MULTIPHOSPHORYL TRANSFER PROTEIN"/>
    <property type="match status" value="1"/>
</dbReference>
<dbReference type="InterPro" id="IPR035895">
    <property type="entry name" value="HPr-like_sf"/>
</dbReference>
<comment type="subcellular location">
    <subcellularLocation>
        <location evidence="2">Cytoplasm</location>
    </subcellularLocation>
</comment>
<dbReference type="InterPro" id="IPR050893">
    <property type="entry name" value="Sugar_PTS"/>
</dbReference>
<dbReference type="InterPro" id="IPR001020">
    <property type="entry name" value="PTS_HPr_His_P_site"/>
</dbReference>
<sequence length="382" mass="40700">MFNLLTQDIHLAATAQNKESAIKQVAAALTEAGYVKDGYVQGMLNRENQAPTYLGNGIAIPHGTTDTRDQVLKTGVAVFQFPAGVNWGDDQTAYIVIGIAAQSNEHLSLLRQLTKVLSDEAIAAEMAKTDSAETLRSLLMGEKTSQALAFSPQTLSLGMDAHSLNVLQAMNIARLQQTGAIANEFITHALTHQPLHLGQGIWLSDSPVGNLGSAIAIATPQEIFSTQDEHAVAMLVTVAMADNQPEAVLNNLSQILLQQHAANMLKITDAETLVNLLNNENSGAQQPESGLSEEFVIRNAHGLHTRPSTMLVSTIKKFDSAVTVTNLDGSGVPVNGRSLMKVVSLGVKKGHRLRINVEGPDAQVALETIGNAIREGLGEEVA</sequence>
<dbReference type="PROSITE" id="PS00369">
    <property type="entry name" value="PTS_HPR_HIS"/>
    <property type="match status" value="1"/>
</dbReference>
<dbReference type="PROSITE" id="PS00372">
    <property type="entry name" value="PTS_EIIA_TYPE_2_HIS"/>
    <property type="match status" value="1"/>
</dbReference>
<dbReference type="PROSITE" id="PS51350">
    <property type="entry name" value="PTS_HPR_DOM"/>
    <property type="match status" value="1"/>
</dbReference>
<dbReference type="Gene3D" id="3.30.1340.10">
    <property type="entry name" value="HPr-like"/>
    <property type="match status" value="1"/>
</dbReference>
<dbReference type="Gene3D" id="3.40.930.10">
    <property type="entry name" value="Mannitol-specific EII, Chain A"/>
    <property type="match status" value="1"/>
</dbReference>
<keyword evidence="8 13" id="KW-0808">Transferase</keyword>
<evidence type="ECO:0000256" key="4">
    <source>
        <dbReference type="ARBA" id="ARBA00022448"/>
    </source>
</evidence>
<dbReference type="AlphaFoldDB" id="A0A0N0ZAS5"/>
<dbReference type="NCBIfam" id="TIGR01003">
    <property type="entry name" value="PTS_HPr_family"/>
    <property type="match status" value="1"/>
</dbReference>
<dbReference type="PRINTS" id="PR00107">
    <property type="entry name" value="PHOSPHOCPHPR"/>
</dbReference>
<dbReference type="InterPro" id="IPR002178">
    <property type="entry name" value="PTS_EIIA_type-2_dom"/>
</dbReference>
<name>A0A0N0ZAS5_9GAMM</name>
<dbReference type="Pfam" id="PF00381">
    <property type="entry name" value="PTS-HPr"/>
    <property type="match status" value="1"/>
</dbReference>
<feature type="domain" description="PTS EIIA type-2" evidence="11">
    <location>
        <begin position="2"/>
        <end position="142"/>
    </location>
</feature>
<keyword evidence="10" id="KW-0418">Kinase</keyword>
<reference evidence="13 14" key="1">
    <citation type="submission" date="2015-07" db="EMBL/GenBank/DDBJ databases">
        <title>ATOL: Assembling a taxonomically balanced genome-scale reconstruction of the evolutionary history of the Enterobacteriaceae.</title>
        <authorList>
            <person name="Plunkett G.III."/>
            <person name="Neeno-Eckwall E.C."/>
            <person name="Glasner J.D."/>
            <person name="Perna N.T."/>
        </authorList>
    </citation>
    <scope>NUCLEOTIDE SEQUENCE [LARGE SCALE GENOMIC DNA]</scope>
    <source>
        <strain evidence="13 14">ATCC 35017</strain>
    </source>
</reference>
<proteinExistence type="predicted"/>
<dbReference type="OrthoDB" id="1640042at2"/>
<evidence type="ECO:0000256" key="5">
    <source>
        <dbReference type="ARBA" id="ARBA00022490"/>
    </source>
</evidence>
<dbReference type="GO" id="GO:0005886">
    <property type="term" value="C:plasma membrane"/>
    <property type="evidence" value="ECO:0007669"/>
    <property type="project" value="TreeGrafter"/>
</dbReference>
<evidence type="ECO:0000256" key="7">
    <source>
        <dbReference type="ARBA" id="ARBA00022597"/>
    </source>
</evidence>
<dbReference type="SUPFAM" id="SSF55594">
    <property type="entry name" value="HPr-like"/>
    <property type="match status" value="1"/>
</dbReference>
<dbReference type="GeneID" id="79718045"/>
<dbReference type="PANTHER" id="PTHR30181">
    <property type="entry name" value="MANNITOL PERMEASE IIC COMPONENT"/>
    <property type="match status" value="1"/>
</dbReference>
<evidence type="ECO:0000313" key="13">
    <source>
        <dbReference type="EMBL" id="KPD03374.1"/>
    </source>
</evidence>
<comment type="caution">
    <text evidence="13">The sequence shown here is derived from an EMBL/GenBank/DDBJ whole genome shotgun (WGS) entry which is preliminary data.</text>
</comment>
<dbReference type="RefSeq" id="WP_047256388.1">
    <property type="nucleotide sequence ID" value="NZ_CAWMUS010000011.1"/>
</dbReference>
<evidence type="ECO:0000256" key="1">
    <source>
        <dbReference type="ARBA" id="ARBA00003136"/>
    </source>
</evidence>
<evidence type="ECO:0000256" key="8">
    <source>
        <dbReference type="ARBA" id="ARBA00022679"/>
    </source>
</evidence>
<dbReference type="PROSITE" id="PS51094">
    <property type="entry name" value="PTS_EIIA_TYPE_2"/>
    <property type="match status" value="1"/>
</dbReference>
<evidence type="ECO:0000256" key="2">
    <source>
        <dbReference type="ARBA" id="ARBA00004496"/>
    </source>
</evidence>
<dbReference type="PROSITE" id="PS00589">
    <property type="entry name" value="PTS_HPR_SER"/>
    <property type="match status" value="1"/>
</dbReference>
<dbReference type="CDD" id="cd00211">
    <property type="entry name" value="PTS_IIA_fru"/>
    <property type="match status" value="1"/>
</dbReference>
<protein>
    <recommendedName>
        <fullName evidence="3">Multiphosphoryl transfer protein</fullName>
    </recommendedName>
</protein>
<feature type="domain" description="HPr" evidence="12">
    <location>
        <begin position="290"/>
        <end position="380"/>
    </location>
</feature>
<dbReference type="FunFam" id="3.40.930.10:FF:000006">
    <property type="entry name" value="Fructose-specific PTS system IIA component"/>
    <property type="match status" value="1"/>
</dbReference>
<evidence type="ECO:0000256" key="6">
    <source>
        <dbReference type="ARBA" id="ARBA00022553"/>
    </source>
</evidence>
<dbReference type="Proteomes" id="UP000053226">
    <property type="component" value="Unassembled WGS sequence"/>
</dbReference>
<dbReference type="GO" id="GO:0005737">
    <property type="term" value="C:cytoplasm"/>
    <property type="evidence" value="ECO:0007669"/>
    <property type="project" value="UniProtKB-SubCell"/>
</dbReference>
<dbReference type="InterPro" id="IPR002114">
    <property type="entry name" value="PTS_HPr_Ser_P_site"/>
</dbReference>
<evidence type="ECO:0000259" key="12">
    <source>
        <dbReference type="PROSITE" id="PS51350"/>
    </source>
</evidence>
<evidence type="ECO:0000256" key="9">
    <source>
        <dbReference type="ARBA" id="ARBA00022683"/>
    </source>
</evidence>
<keyword evidence="4" id="KW-0813">Transport</keyword>
<dbReference type="GO" id="GO:0090563">
    <property type="term" value="F:protein-phosphocysteine-sugar phosphotransferase activity"/>
    <property type="evidence" value="ECO:0007669"/>
    <property type="project" value="TreeGrafter"/>
</dbReference>
<keyword evidence="7" id="KW-0762">Sugar transport</keyword>
<evidence type="ECO:0000313" key="14">
    <source>
        <dbReference type="Proteomes" id="UP000053226"/>
    </source>
</evidence>
<dbReference type="GO" id="GO:0009401">
    <property type="term" value="P:phosphoenolpyruvate-dependent sugar phosphotransferase system"/>
    <property type="evidence" value="ECO:0007669"/>
    <property type="project" value="UniProtKB-KW"/>
</dbReference>
<keyword evidence="5" id="KW-0963">Cytoplasm</keyword>
<keyword evidence="9" id="KW-0598">Phosphotransferase system</keyword>
<organism evidence="13 14">
    <name type="scientific">Moellerella wisconsensis ATCC 35017</name>
    <dbReference type="NCBI Taxonomy" id="1354267"/>
    <lineage>
        <taxon>Bacteria</taxon>
        <taxon>Pseudomonadati</taxon>
        <taxon>Pseudomonadota</taxon>
        <taxon>Gammaproteobacteria</taxon>
        <taxon>Enterobacterales</taxon>
        <taxon>Morganellaceae</taxon>
        <taxon>Moellerella</taxon>
    </lineage>
</organism>
<dbReference type="InterPro" id="IPR000032">
    <property type="entry name" value="HPr-like"/>
</dbReference>
<evidence type="ECO:0000259" key="11">
    <source>
        <dbReference type="PROSITE" id="PS51094"/>
    </source>
</evidence>
<comment type="function">
    <text evidence="1">The phosphoenolpyruvate-dependent sugar phosphotransferase system (sugar PTS), a major carbohydrate active transport system, catalyzes the phosphorylation of incoming sugar substrates concomitantly with their translocation across the cell membrane. The enzyme II FruAB PTS system is involved in fructose transport.</text>
</comment>
<evidence type="ECO:0000256" key="3">
    <source>
        <dbReference type="ARBA" id="ARBA00015565"/>
    </source>
</evidence>
<dbReference type="SUPFAM" id="SSF55804">
    <property type="entry name" value="Phoshotransferase/anion transport protein"/>
    <property type="match status" value="2"/>
</dbReference>
<dbReference type="InterPro" id="IPR016152">
    <property type="entry name" value="PTrfase/Anion_transptr"/>
</dbReference>
<keyword evidence="14" id="KW-1185">Reference proteome</keyword>